<dbReference type="Gene3D" id="3.30.1490.20">
    <property type="entry name" value="ATP-grasp fold, A domain"/>
    <property type="match status" value="1"/>
</dbReference>
<dbReference type="Gene3D" id="3.30.700.40">
    <property type="match status" value="1"/>
</dbReference>
<dbReference type="PROSITE" id="PS50975">
    <property type="entry name" value="ATP_GRASP"/>
    <property type="match status" value="1"/>
</dbReference>
<keyword evidence="14 19" id="KW-0472">Membrane</keyword>
<keyword evidence="9 19" id="KW-0812">Transmembrane</keyword>
<evidence type="ECO:0000256" key="14">
    <source>
        <dbReference type="ARBA" id="ARBA00023136"/>
    </source>
</evidence>
<evidence type="ECO:0000256" key="11">
    <source>
        <dbReference type="ARBA" id="ARBA00022824"/>
    </source>
</evidence>
<dbReference type="Pfam" id="PF04072">
    <property type="entry name" value="LCM"/>
    <property type="match status" value="1"/>
</dbReference>
<keyword evidence="13 19" id="KW-1133">Transmembrane helix</keyword>
<organism evidence="23 24">
    <name type="scientific">Necator americanus</name>
    <name type="common">Human hookworm</name>
    <dbReference type="NCBI Taxonomy" id="51031"/>
    <lineage>
        <taxon>Eukaryota</taxon>
        <taxon>Metazoa</taxon>
        <taxon>Ecdysozoa</taxon>
        <taxon>Nematoda</taxon>
        <taxon>Chromadorea</taxon>
        <taxon>Rhabditida</taxon>
        <taxon>Rhabditina</taxon>
        <taxon>Rhabditomorpha</taxon>
        <taxon>Strongyloidea</taxon>
        <taxon>Ancylostomatidae</taxon>
        <taxon>Bunostominae</taxon>
        <taxon>Necator</taxon>
    </lineage>
</organism>
<sequence length="1246" mass="138394">MSPVVSGTGSPLLVGETRVDTTRSDDSATFAVRFSSYMEPEASFPDEVLSESVSMRRRSHSFSDDYSVQRTNDDATQCKFAAVQLGYWKDEFLPRFAYSSGADQNSRRDPEISIGYWARVSAVNLLVERFIEKTQGQCQIISIGCGFDTLFWRLKSCGKSVKKFIDVDFSSVTAKKIRQIRKPGTPDLVSLFSEAPKETQHTDLHCGDYNLVGADLRQWSEFKGKLESVGVDSTLPTLFLAECVLVYMAVDQSAELLKHIAEFFDTVVFVNYEQVRIKDAFGSVMEKNLEQRGIYLPGLSACSDIETQKQRFSDSGWGNVTVVDMNTVYKKLLPQHEVTRIEKIEHLDEMELLRQLLDHYCIGYALNDKTEKFTSRLVFPELMSLAQWKLDYSVSSRNCRTTDNAYNPPGFHPGATSAQHHANNEQASEQQEHLAKKRAWDVAMAPAKSLPMNMFMMYMAGRSVSIFPIMMVGMMLWRPAKALFAVNATFKPLEDQNTGSMIVHKIIFVLGNLGAIALAIYKVHTMGLLPNTPSDWLEFIPQPQRVQYSIMLHATGRAKCMHRMMASTSAPLIKKINRVLIANRGEIAIRVMNTARKMGIESVAVFSDADRNALFVKKADKAFHIGPAAAAQSYLNIDKIINTALTAGAEGIHPGYGFLSENAKFAERCAEAGIVFIGPPVQSIRDMGTKSLAKQIMQDAKVPVVEGFHGSDQSDDNLRVHAEKIGYPVMLKAVYGGGGKGMRIAWSPAEFDEKLSSARNEAMKSFGNDEMLVEKFVERPRHVEVQVFGDHHGNYVHLWERDCSVQRRHQKIIEEAPAPLVSHETRLRLGESAVRAAAAVGYVGAGTVEFIMDPNGQFYFMEMNTRLQVEHPVTEAITGTDLVEWQLKVAQGEKLPLRQDQIPLNGHSFECRVYAEDTKGGNFMPTAGRLEYVSFPSDARVDTGVVSGDEVSVHYDPMIAKVVVWAANRSAAAAKLDAALARTRISGLPTNIQFVRTVLNHPEFAKGNVYTDFIPDHQKDLFADNKQSEEELVEGAIGLALLSRPRHPSAPFEHISFYRLNHPMEQTYRLGDKDVVVSFLSDLQMEICFDGKRKTVNVSDINSDGGELRYTLEFDGRRWRAEAIRLQRSALIYGAGEAEYEIISSDSFEQEDGASGGGVAQSSHAPMPGIIEKVLVKPGDEVQPGQPLVVMTAMKMEYIIRAPAHCTVASVSCAPGKNVAKNVVLVKFSPIDVGGEQEKKTAAQQG</sequence>
<evidence type="ECO:0000256" key="8">
    <source>
        <dbReference type="ARBA" id="ARBA00022679"/>
    </source>
</evidence>
<dbReference type="InterPro" id="IPR011764">
    <property type="entry name" value="Biotin_carboxylation_dom"/>
</dbReference>
<dbReference type="InterPro" id="IPR007213">
    <property type="entry name" value="Ppm1/Ppm2/Tcmp"/>
</dbReference>
<evidence type="ECO:0000256" key="17">
    <source>
        <dbReference type="PROSITE-ProRule" id="PRU00409"/>
    </source>
</evidence>
<dbReference type="InterPro" id="IPR005479">
    <property type="entry name" value="CPAse_ATP-bd"/>
</dbReference>
<comment type="subcellular location">
    <subcellularLocation>
        <location evidence="2">Endoplasmic reticulum membrane</location>
        <topology evidence="2">Multi-pass membrane protein</topology>
    </subcellularLocation>
</comment>
<dbReference type="SUPFAM" id="SSF56059">
    <property type="entry name" value="Glutathione synthetase ATP-binding domain-like"/>
    <property type="match status" value="1"/>
</dbReference>
<keyword evidence="10 17" id="KW-0547">Nucleotide-binding</keyword>
<accession>A0ABR1DBQ6</accession>
<dbReference type="Gene3D" id="2.40.50.100">
    <property type="match status" value="1"/>
</dbReference>
<dbReference type="Pfam" id="PF00289">
    <property type="entry name" value="Biotin_carb_N"/>
    <property type="match status" value="1"/>
</dbReference>
<evidence type="ECO:0000256" key="13">
    <source>
        <dbReference type="ARBA" id="ARBA00022989"/>
    </source>
</evidence>
<dbReference type="PROSITE" id="PS50968">
    <property type="entry name" value="BIOTINYL_LIPOYL"/>
    <property type="match status" value="1"/>
</dbReference>
<comment type="similarity">
    <text evidence="3">Belongs to the EMC4 family.</text>
</comment>
<feature type="transmembrane region" description="Helical" evidence="19">
    <location>
        <begin position="455"/>
        <end position="477"/>
    </location>
</feature>
<keyword evidence="15" id="KW-0092">Biotin</keyword>
<dbReference type="PROSITE" id="PS00867">
    <property type="entry name" value="CPSASE_2"/>
    <property type="match status" value="1"/>
</dbReference>
<dbReference type="SUPFAM" id="SSF51230">
    <property type="entry name" value="Single hybrid motif"/>
    <property type="match status" value="1"/>
</dbReference>
<dbReference type="InterPro" id="IPR005482">
    <property type="entry name" value="Biotin_COase_C"/>
</dbReference>
<feature type="region of interest" description="Disordered" evidence="18">
    <location>
        <begin position="403"/>
        <end position="432"/>
    </location>
</feature>
<dbReference type="Gene3D" id="3.30.470.20">
    <property type="entry name" value="ATP-grasp fold, B domain"/>
    <property type="match status" value="1"/>
</dbReference>
<keyword evidence="11" id="KW-0256">Endoplasmic reticulum</keyword>
<keyword evidence="6" id="KW-0436">Ligase</keyword>
<evidence type="ECO:0000256" key="19">
    <source>
        <dbReference type="SAM" id="Phobius"/>
    </source>
</evidence>
<evidence type="ECO:0000256" key="1">
    <source>
        <dbReference type="ARBA" id="ARBA00001953"/>
    </source>
</evidence>
<keyword evidence="24" id="KW-1185">Reference proteome</keyword>
<dbReference type="InterPro" id="IPR029063">
    <property type="entry name" value="SAM-dependent_MTases_sf"/>
</dbReference>
<dbReference type="SUPFAM" id="SSF53335">
    <property type="entry name" value="S-adenosyl-L-methionine-dependent methyltransferases"/>
    <property type="match status" value="1"/>
</dbReference>
<evidence type="ECO:0000256" key="4">
    <source>
        <dbReference type="ARBA" id="ARBA00011276"/>
    </source>
</evidence>
<keyword evidence="7" id="KW-0489">Methyltransferase</keyword>
<proteinExistence type="inferred from homology"/>
<evidence type="ECO:0000256" key="5">
    <source>
        <dbReference type="ARBA" id="ARBA00020820"/>
    </source>
</evidence>
<dbReference type="InterPro" id="IPR009445">
    <property type="entry name" value="TMEM85/Emc4"/>
</dbReference>
<evidence type="ECO:0000256" key="7">
    <source>
        <dbReference type="ARBA" id="ARBA00022603"/>
    </source>
</evidence>
<evidence type="ECO:0000259" key="22">
    <source>
        <dbReference type="PROSITE" id="PS50979"/>
    </source>
</evidence>
<dbReference type="Gene3D" id="3.40.50.20">
    <property type="match status" value="1"/>
</dbReference>
<dbReference type="InterPro" id="IPR050856">
    <property type="entry name" value="Biotin_carboxylase_complex"/>
</dbReference>
<dbReference type="PROSITE" id="PS50979">
    <property type="entry name" value="BC"/>
    <property type="match status" value="1"/>
</dbReference>
<name>A0ABR1DBQ6_NECAM</name>
<dbReference type="Pfam" id="PF00364">
    <property type="entry name" value="Biotin_lipoyl"/>
    <property type="match status" value="1"/>
</dbReference>
<feature type="domain" description="ATP-grasp" evidence="21">
    <location>
        <begin position="694"/>
        <end position="891"/>
    </location>
</feature>
<dbReference type="InterPro" id="IPR011053">
    <property type="entry name" value="Single_hybrid_motif"/>
</dbReference>
<gene>
    <name evidence="23" type="primary">Necator_chrIV.g14164</name>
    <name evidence="23" type="ORF">RB195_000870</name>
</gene>
<feature type="domain" description="Lipoyl-binding" evidence="20">
    <location>
        <begin position="1149"/>
        <end position="1229"/>
    </location>
</feature>
<dbReference type="PANTHER" id="PTHR18866">
    <property type="entry name" value="CARBOXYLASE:PYRUVATE/ACETYL-COA/PROPIONYL-COA CARBOXYLASE"/>
    <property type="match status" value="1"/>
</dbReference>
<evidence type="ECO:0000256" key="9">
    <source>
        <dbReference type="ARBA" id="ARBA00022692"/>
    </source>
</evidence>
<protein>
    <recommendedName>
        <fullName evidence="5">ER membrane protein complex subunit 4</fullName>
    </recommendedName>
    <alternativeName>
        <fullName evidence="16">Transmembrane protein 85</fullName>
    </alternativeName>
</protein>
<keyword evidence="8" id="KW-0808">Transferase</keyword>
<dbReference type="Pfam" id="PF02786">
    <property type="entry name" value="CPSase_L_D2"/>
    <property type="match status" value="1"/>
</dbReference>
<feature type="transmembrane region" description="Helical" evidence="19">
    <location>
        <begin position="498"/>
        <end position="521"/>
    </location>
</feature>
<comment type="subunit">
    <text evidence="4">Component of the ER membrane protein complex (EMC).</text>
</comment>
<dbReference type="EMBL" id="JAVFWL010000004">
    <property type="protein sequence ID" value="KAK6747921.1"/>
    <property type="molecule type" value="Genomic_DNA"/>
</dbReference>
<dbReference type="SMART" id="SM00878">
    <property type="entry name" value="Biotin_carb_C"/>
    <property type="match status" value="1"/>
</dbReference>
<evidence type="ECO:0000256" key="3">
    <source>
        <dbReference type="ARBA" id="ARBA00007715"/>
    </source>
</evidence>
<dbReference type="InterPro" id="IPR000089">
    <property type="entry name" value="Biotin_lipoyl"/>
</dbReference>
<feature type="domain" description="Biotin carboxylation" evidence="22">
    <location>
        <begin position="575"/>
        <end position="1019"/>
    </location>
</feature>
<evidence type="ECO:0000259" key="20">
    <source>
        <dbReference type="PROSITE" id="PS50968"/>
    </source>
</evidence>
<dbReference type="InterPro" id="IPR005481">
    <property type="entry name" value="BC-like_N"/>
</dbReference>
<dbReference type="InterPro" id="IPR001882">
    <property type="entry name" value="Biotin_BS"/>
</dbReference>
<evidence type="ECO:0000313" key="23">
    <source>
        <dbReference type="EMBL" id="KAK6747921.1"/>
    </source>
</evidence>
<dbReference type="Pfam" id="PF06417">
    <property type="entry name" value="EMC4"/>
    <property type="match status" value="1"/>
</dbReference>
<dbReference type="InterPro" id="IPR011054">
    <property type="entry name" value="Rudment_hybrid_motif"/>
</dbReference>
<evidence type="ECO:0000256" key="2">
    <source>
        <dbReference type="ARBA" id="ARBA00004477"/>
    </source>
</evidence>
<evidence type="ECO:0000313" key="24">
    <source>
        <dbReference type="Proteomes" id="UP001303046"/>
    </source>
</evidence>
<keyword evidence="12 17" id="KW-0067">ATP-binding</keyword>
<feature type="compositionally biased region" description="Polar residues" evidence="18">
    <location>
        <begin position="416"/>
        <end position="429"/>
    </location>
</feature>
<dbReference type="InterPro" id="IPR013815">
    <property type="entry name" value="ATP_grasp_subdomain_1"/>
</dbReference>
<evidence type="ECO:0000256" key="10">
    <source>
        <dbReference type="ARBA" id="ARBA00022741"/>
    </source>
</evidence>
<reference evidence="23 24" key="1">
    <citation type="submission" date="2023-08" db="EMBL/GenBank/DDBJ databases">
        <title>A Necator americanus chromosomal reference genome.</title>
        <authorList>
            <person name="Ilik V."/>
            <person name="Petrzelkova K.J."/>
            <person name="Pardy F."/>
            <person name="Fuh T."/>
            <person name="Niatou-Singa F.S."/>
            <person name="Gouil Q."/>
            <person name="Baker L."/>
            <person name="Ritchie M.E."/>
            <person name="Jex A.R."/>
            <person name="Gazzola D."/>
            <person name="Li H."/>
            <person name="Toshio Fujiwara R."/>
            <person name="Zhan B."/>
            <person name="Aroian R.V."/>
            <person name="Pafco B."/>
            <person name="Schwarz E.M."/>
        </authorList>
    </citation>
    <scope>NUCLEOTIDE SEQUENCE [LARGE SCALE GENOMIC DNA]</scope>
    <source>
        <strain evidence="23 24">Aroian</strain>
        <tissue evidence="23">Whole animal</tissue>
    </source>
</reference>
<dbReference type="SUPFAM" id="SSF51246">
    <property type="entry name" value="Rudiment single hybrid motif"/>
    <property type="match status" value="1"/>
</dbReference>
<dbReference type="PANTHER" id="PTHR18866:SF33">
    <property type="entry name" value="METHYLCROTONOYL-COA CARBOXYLASE SUBUNIT ALPHA, MITOCHONDRIAL-RELATED"/>
    <property type="match status" value="1"/>
</dbReference>
<dbReference type="SUPFAM" id="SSF52440">
    <property type="entry name" value="PreATP-grasp domain"/>
    <property type="match status" value="1"/>
</dbReference>
<evidence type="ECO:0000256" key="16">
    <source>
        <dbReference type="ARBA" id="ARBA00031143"/>
    </source>
</evidence>
<dbReference type="Gene3D" id="3.40.50.150">
    <property type="entry name" value="Vaccinia Virus protein VP39"/>
    <property type="match status" value="1"/>
</dbReference>
<evidence type="ECO:0000256" key="15">
    <source>
        <dbReference type="ARBA" id="ARBA00023267"/>
    </source>
</evidence>
<evidence type="ECO:0000256" key="12">
    <source>
        <dbReference type="ARBA" id="ARBA00022840"/>
    </source>
</evidence>
<dbReference type="InterPro" id="IPR016185">
    <property type="entry name" value="PreATP-grasp_dom_sf"/>
</dbReference>
<dbReference type="InterPro" id="IPR011761">
    <property type="entry name" value="ATP-grasp"/>
</dbReference>
<dbReference type="PROSITE" id="PS00188">
    <property type="entry name" value="BIOTIN"/>
    <property type="match status" value="1"/>
</dbReference>
<evidence type="ECO:0000256" key="18">
    <source>
        <dbReference type="SAM" id="MobiDB-lite"/>
    </source>
</evidence>
<dbReference type="Pfam" id="PF02785">
    <property type="entry name" value="Biotin_carb_C"/>
    <property type="match status" value="1"/>
</dbReference>
<comment type="caution">
    <text evidence="23">The sequence shown here is derived from an EMBL/GenBank/DDBJ whole genome shotgun (WGS) entry which is preliminary data.</text>
</comment>
<evidence type="ECO:0000259" key="21">
    <source>
        <dbReference type="PROSITE" id="PS50975"/>
    </source>
</evidence>
<evidence type="ECO:0000256" key="6">
    <source>
        <dbReference type="ARBA" id="ARBA00022598"/>
    </source>
</evidence>
<dbReference type="CDD" id="cd06850">
    <property type="entry name" value="biotinyl_domain"/>
    <property type="match status" value="1"/>
</dbReference>
<comment type="cofactor">
    <cofactor evidence="1">
        <name>biotin</name>
        <dbReference type="ChEBI" id="CHEBI:57586"/>
    </cofactor>
</comment>
<dbReference type="Proteomes" id="UP001303046">
    <property type="component" value="Unassembled WGS sequence"/>
</dbReference>